<feature type="domain" description="Carrier" evidence="7">
    <location>
        <begin position="1714"/>
        <end position="1791"/>
    </location>
</feature>
<dbReference type="CDD" id="cd00833">
    <property type="entry name" value="PKS"/>
    <property type="match status" value="1"/>
</dbReference>
<dbReference type="Gene3D" id="3.30.70.3290">
    <property type="match status" value="1"/>
</dbReference>
<evidence type="ECO:0000256" key="6">
    <source>
        <dbReference type="PROSITE-ProRule" id="PRU01363"/>
    </source>
</evidence>
<dbReference type="InterPro" id="IPR042104">
    <property type="entry name" value="PKS_dehydratase_sf"/>
</dbReference>
<dbReference type="PROSITE" id="PS00012">
    <property type="entry name" value="PHOSPHOPANTETHEINE"/>
    <property type="match status" value="1"/>
</dbReference>
<dbReference type="InterPro" id="IPR014043">
    <property type="entry name" value="Acyl_transferase_dom"/>
</dbReference>
<protein>
    <recommendedName>
        <fullName evidence="12">Carrier domain-containing protein</fullName>
    </recommendedName>
</protein>
<dbReference type="PROSITE" id="PS52004">
    <property type="entry name" value="KS3_2"/>
    <property type="match status" value="1"/>
</dbReference>
<evidence type="ECO:0008006" key="12">
    <source>
        <dbReference type="Google" id="ProtNLM"/>
    </source>
</evidence>
<feature type="active site" description="Proton donor; for dehydratase activity" evidence="6">
    <location>
        <position position="1508"/>
    </location>
</feature>
<dbReference type="Pfam" id="PF00698">
    <property type="entry name" value="Acyl_transf_1"/>
    <property type="match status" value="1"/>
</dbReference>
<dbReference type="PROSITE" id="PS52019">
    <property type="entry name" value="PKS_MFAS_DH"/>
    <property type="match status" value="1"/>
</dbReference>
<dbReference type="InterPro" id="IPR029058">
    <property type="entry name" value="AB_hydrolase_fold"/>
</dbReference>
<keyword evidence="5" id="KW-0843">Virulence</keyword>
<dbReference type="PANTHER" id="PTHR43775">
    <property type="entry name" value="FATTY ACID SYNTHASE"/>
    <property type="match status" value="1"/>
</dbReference>
<dbReference type="InParanoid" id="A0A409XY60"/>
<dbReference type="PANTHER" id="PTHR43775:SF37">
    <property type="entry name" value="SI:DKEY-61P9.11"/>
    <property type="match status" value="1"/>
</dbReference>
<accession>A0A409XY60</accession>
<dbReference type="InterPro" id="IPR009081">
    <property type="entry name" value="PP-bd_ACP"/>
</dbReference>
<feature type="region of interest" description="C-terminal hotdog fold" evidence="6">
    <location>
        <begin position="1444"/>
        <end position="1597"/>
    </location>
</feature>
<dbReference type="Gene3D" id="3.40.366.10">
    <property type="entry name" value="Malonyl-Coenzyme A Acyl Carrier Protein, domain 2"/>
    <property type="match status" value="3"/>
</dbReference>
<dbReference type="Pfam" id="PF16073">
    <property type="entry name" value="SAT"/>
    <property type="match status" value="1"/>
</dbReference>
<dbReference type="SUPFAM" id="SSF53474">
    <property type="entry name" value="alpha/beta-Hydrolases"/>
    <property type="match status" value="1"/>
</dbReference>
<dbReference type="Pfam" id="PF00975">
    <property type="entry name" value="Thioesterase"/>
    <property type="match status" value="1"/>
</dbReference>
<feature type="domain" description="PKS/mFAS DH" evidence="9">
    <location>
        <begin position="1283"/>
        <end position="1597"/>
    </location>
</feature>
<dbReference type="SMART" id="SM00827">
    <property type="entry name" value="PKS_AT"/>
    <property type="match status" value="1"/>
</dbReference>
<evidence type="ECO:0000259" key="9">
    <source>
        <dbReference type="PROSITE" id="PS52019"/>
    </source>
</evidence>
<dbReference type="Gene3D" id="3.40.47.10">
    <property type="match status" value="1"/>
</dbReference>
<dbReference type="Pfam" id="PF02801">
    <property type="entry name" value="Ketoacyl-synt_C"/>
    <property type="match status" value="1"/>
</dbReference>
<comment type="caution">
    <text evidence="10">The sequence shown here is derived from an EMBL/GenBank/DDBJ whole genome shotgun (WGS) entry which is preliminary data.</text>
</comment>
<dbReference type="Gene3D" id="1.10.1200.10">
    <property type="entry name" value="ACP-like"/>
    <property type="match status" value="2"/>
</dbReference>
<dbReference type="InterPro" id="IPR001227">
    <property type="entry name" value="Ac_transferase_dom_sf"/>
</dbReference>
<dbReference type="InterPro" id="IPR016035">
    <property type="entry name" value="Acyl_Trfase/lysoPLipase"/>
</dbReference>
<dbReference type="SUPFAM" id="SSF47336">
    <property type="entry name" value="ACP-like"/>
    <property type="match status" value="2"/>
</dbReference>
<dbReference type="PROSITE" id="PS50075">
    <property type="entry name" value="CARRIER"/>
    <property type="match status" value="2"/>
</dbReference>
<evidence type="ECO:0000313" key="11">
    <source>
        <dbReference type="Proteomes" id="UP000284706"/>
    </source>
</evidence>
<dbReference type="GO" id="GO:0031177">
    <property type="term" value="F:phosphopantetheine binding"/>
    <property type="evidence" value="ECO:0007669"/>
    <property type="project" value="InterPro"/>
</dbReference>
<evidence type="ECO:0000256" key="4">
    <source>
        <dbReference type="ARBA" id="ARBA00022679"/>
    </source>
</evidence>
<dbReference type="Proteomes" id="UP000284706">
    <property type="component" value="Unassembled WGS sequence"/>
</dbReference>
<dbReference type="InterPro" id="IPR020806">
    <property type="entry name" value="PKS_PP-bd"/>
</dbReference>
<dbReference type="InterPro" id="IPR049900">
    <property type="entry name" value="PKS_mFAS_DH"/>
</dbReference>
<sequence length="2073" mass="226081">MDTTLSNQLFIPVFGGQGSSAVCFGTNLTDSLRLESSSAAKVLVSSCYAAFHEELSTLDPSTRDQVAICASEFNDEHSILRAKSDKMANNPAFAWPSLLLRQLLRYLIYVESHSGASTSTTPFKDIMQLNIAHRPGVLGFSSGLLSACVVAASPSTLLFLNHAVEAYRLAFWIGIRSQVFLSKSTGHSEDGRSWAKVISGINKSSLESIISHFNEAQSEDAITLTAVMGENLFTVSGHPDDLTNFSEAGMLEGVVMHEAKIAAPYHCSQLLPVRDMVHSDIVSRNICFPTLKQIMVPIRSTLTGQLITMHVDQGTSLAEMIIDLVLLHPVNWSLVLEQATSNIPPGIAIRLLDFGLGPGLVKLMERSFRSSHPGRCKIVDLNAGQSALMRNPNKQEPIAIVGMAVNMPGAVDATGLWELLAKGVCTTSEVPGERFDFTPYMCGNTPGRCMKNSSGNFIQSARHFDNEFFNISPREAMSMDPQQRVALQVAYHALEDAGYVARGSPTYNPETFGCFIGASTNDYVQNLRKDIDVYYSTGTLSAFLSGRISYFMGLSGPSMVIDTACSSSIVALHSACRSLINQDCRAALAGGINIITSPDMFIGLDRGHFLSPSGQCRPFDARADGYVRGEGCGVFVLKRLSDALAEQDQILGIIRGVEVNQSGKASSITHPHASTQAALFKQLLVSSDIDPKSVSVVEAHGTGTQAGDVNEMESIRSVLAVDRTPNNPLYITSVKANIGHLEAASGSASLAKVLMMFKNQIIPQQISIRSLNPRIAPLDLDNTIISTQNVLWTPSQNSEMRLALVNNFGASGSNAALLVEEYISKDLTKTTASSFIFGLSAKNERSLEELRMKYVAWLTNSINVETSLLDIAYTATARRQLYPYRLAVSCGTIQELVRKIQTTAIVKAEGPNGVAFIFSGQGHEYRGMASSLYATSPTFKKHIDECDSILIARGFSGIRAIISKDVEDGVTSADAEERFQTATFALQYALAMLWMSWGVQPMAVVGHSLGEYAALVIAGVLSLKDGLLVVATRARLMFQRCPPMVTGMVAVSAEPAKLSAILGSSQRFPNVSISCINSPRHCTVSGPLRELDDFAGYLTNEFDLNTTRLHVPYGYHSASMLPLKAQLAELGASTRSHPARIPLISTVYGCVIMPGDQAFPPPDYFARQCIEPVRFVDAMESYLSNPVSSGTTSWLEIGSHPSILPMLKFFPALSDAVKLGSLRMHEESWISLSKTLASFYLVRHCIDWRSVYCDIGPAKCTNIPAYPFATQSFWVPFVEDTTHLQTRASGTKRNPVTRQAPRSDKVEIRRISVNQLGHYFQSHRIGNVALCPASVYLDLVSEAVRQVPHQEGYQDSDFEVVLHQIVFVSPMTYANGNEDGELVVLIDPATRTFEMLSEVPMLASNSTHGTGSFQLVLRSALLQDFAVLLPHLIRCVETIADGENNLHAETFRKHTIYQVIFPRVVHYSPEFHTMQTLSLSASGSEAIAKIVLPHPPTNDYASGILFLDTVVHIAGFIANFKEVGDVAYICKEISSLQVLDSLATAGSSFTLYCKISSFDDGSRKIAETFALSDAVPRTIVARATGIAFQRIRLHSMAVVLKEGSGGPRQDSRRPFGPSCDIKTTISAIVAKSCGKKAEDLSSLDDFDSLGIDSLMRIELCYEISKAIPGTDCRPQDIVHCNNVIDLVNVVSNLCSRVKTLASPHSSSSTTRTLVSHNHIPSPMRCIVARVLGLEENALQDGAQLSDLGLDSLSSIEAIHAVRKEYHVDVSSDIFTSATTIRDLESHILSLGSPGFRFQDRLTSLENIEDPSVQVSNPSYQLQSLSLLQDSASERTPLVLIHDGSGLASSYRHLADLGRRVWAISNPRLGSSHPWDSLVEMAQAYMNLIAVQINGPIIARKGWSFGGVVAFEITRQSRAISLDIRGIVLIDAPCPLMRIPMPHPLIERVLDDAGHSDSGLRGLCKDQFIINAQLMNRYTPTIKADDKHRIVFLSSRDPYDPQDCDVVPSWFSDRSDPASIVQGWEKMAECPIKIIEIPGHHFAPFEPENVTAVSDCISNACKILDLLDYPDKAS</sequence>
<evidence type="ECO:0000256" key="1">
    <source>
        <dbReference type="ARBA" id="ARBA00005179"/>
    </source>
</evidence>
<dbReference type="InterPro" id="IPR016036">
    <property type="entry name" value="Malonyl_transacylase_ACP-bd"/>
</dbReference>
<dbReference type="Pfam" id="PF22621">
    <property type="entry name" value="CurL-like_PKS_C"/>
    <property type="match status" value="1"/>
</dbReference>
<feature type="domain" description="Ketosynthase family 3 (KS3)" evidence="8">
    <location>
        <begin position="395"/>
        <end position="821"/>
    </location>
</feature>
<keyword evidence="4" id="KW-0808">Transferase</keyword>
<dbReference type="GO" id="GO:0006633">
    <property type="term" value="P:fatty acid biosynthetic process"/>
    <property type="evidence" value="ECO:0007669"/>
    <property type="project" value="InterPro"/>
</dbReference>
<evidence type="ECO:0000256" key="2">
    <source>
        <dbReference type="ARBA" id="ARBA00022450"/>
    </source>
</evidence>
<dbReference type="InterPro" id="IPR006162">
    <property type="entry name" value="Ppantetheine_attach_site"/>
</dbReference>
<dbReference type="InterPro" id="IPR018201">
    <property type="entry name" value="Ketoacyl_synth_AS"/>
</dbReference>
<keyword evidence="11" id="KW-1185">Reference proteome</keyword>
<name>A0A409XY60_9AGAR</name>
<dbReference type="Pfam" id="PF00109">
    <property type="entry name" value="ketoacyl-synt"/>
    <property type="match status" value="1"/>
</dbReference>
<dbReference type="InterPro" id="IPR001031">
    <property type="entry name" value="Thioesterase"/>
</dbReference>
<reference evidence="10 11" key="1">
    <citation type="journal article" date="2018" name="Evol. Lett.">
        <title>Horizontal gene cluster transfer increased hallucinogenic mushroom diversity.</title>
        <authorList>
            <person name="Reynolds H.T."/>
            <person name="Vijayakumar V."/>
            <person name="Gluck-Thaler E."/>
            <person name="Korotkin H.B."/>
            <person name="Matheny P.B."/>
            <person name="Slot J.C."/>
        </authorList>
    </citation>
    <scope>NUCLEOTIDE SEQUENCE [LARGE SCALE GENOMIC DNA]</scope>
    <source>
        <strain evidence="10 11">SRW20</strain>
    </source>
</reference>
<dbReference type="GO" id="GO:0004312">
    <property type="term" value="F:fatty acid synthase activity"/>
    <property type="evidence" value="ECO:0007669"/>
    <property type="project" value="TreeGrafter"/>
</dbReference>
<dbReference type="OrthoDB" id="329835at2759"/>
<dbReference type="SMART" id="SM01294">
    <property type="entry name" value="PKS_PP_betabranch"/>
    <property type="match status" value="1"/>
</dbReference>
<proteinExistence type="predicted"/>
<keyword evidence="3" id="KW-0597">Phosphoprotein</keyword>
<dbReference type="SUPFAM" id="SSF55048">
    <property type="entry name" value="Probable ACP-binding domain of malonyl-CoA ACP transacylase"/>
    <property type="match status" value="1"/>
</dbReference>
<dbReference type="Pfam" id="PF00550">
    <property type="entry name" value="PP-binding"/>
    <property type="match status" value="2"/>
</dbReference>
<dbReference type="Gene3D" id="3.10.129.110">
    <property type="entry name" value="Polyketide synthase dehydratase"/>
    <property type="match status" value="1"/>
</dbReference>
<dbReference type="PROSITE" id="PS00606">
    <property type="entry name" value="KS3_1"/>
    <property type="match status" value="1"/>
</dbReference>
<dbReference type="InterPro" id="IPR032088">
    <property type="entry name" value="SAT"/>
</dbReference>
<organism evidence="10 11">
    <name type="scientific">Gymnopilus dilepis</name>
    <dbReference type="NCBI Taxonomy" id="231916"/>
    <lineage>
        <taxon>Eukaryota</taxon>
        <taxon>Fungi</taxon>
        <taxon>Dikarya</taxon>
        <taxon>Basidiomycota</taxon>
        <taxon>Agaricomycotina</taxon>
        <taxon>Agaricomycetes</taxon>
        <taxon>Agaricomycetidae</taxon>
        <taxon>Agaricales</taxon>
        <taxon>Agaricineae</taxon>
        <taxon>Hymenogastraceae</taxon>
        <taxon>Gymnopilus</taxon>
    </lineage>
</organism>
<dbReference type="InterPro" id="IPR036736">
    <property type="entry name" value="ACP-like_sf"/>
</dbReference>
<dbReference type="InterPro" id="IPR050091">
    <property type="entry name" value="PKS_NRPS_Biosynth_Enz"/>
</dbReference>
<dbReference type="SUPFAM" id="SSF53901">
    <property type="entry name" value="Thiolase-like"/>
    <property type="match status" value="1"/>
</dbReference>
<dbReference type="GO" id="GO:0004315">
    <property type="term" value="F:3-oxoacyl-[acyl-carrier-protein] synthase activity"/>
    <property type="evidence" value="ECO:0007669"/>
    <property type="project" value="InterPro"/>
</dbReference>
<dbReference type="SMART" id="SM00823">
    <property type="entry name" value="PKS_PP"/>
    <property type="match status" value="2"/>
</dbReference>
<feature type="region of interest" description="N-terminal hotdog fold" evidence="6">
    <location>
        <begin position="1283"/>
        <end position="1420"/>
    </location>
</feature>
<evidence type="ECO:0000256" key="5">
    <source>
        <dbReference type="ARBA" id="ARBA00023026"/>
    </source>
</evidence>
<dbReference type="InterPro" id="IPR014031">
    <property type="entry name" value="Ketoacyl_synth_C"/>
</dbReference>
<dbReference type="SMART" id="SM00825">
    <property type="entry name" value="PKS_KS"/>
    <property type="match status" value="1"/>
</dbReference>
<dbReference type="EMBL" id="NHYE01001419">
    <property type="protein sequence ID" value="PPQ95665.1"/>
    <property type="molecule type" value="Genomic_DNA"/>
</dbReference>
<dbReference type="InterPro" id="IPR016039">
    <property type="entry name" value="Thiolase-like"/>
</dbReference>
<evidence type="ECO:0000259" key="8">
    <source>
        <dbReference type="PROSITE" id="PS52004"/>
    </source>
</evidence>
<dbReference type="GO" id="GO:0044550">
    <property type="term" value="P:secondary metabolite biosynthetic process"/>
    <property type="evidence" value="ECO:0007669"/>
    <property type="project" value="TreeGrafter"/>
</dbReference>
<feature type="domain" description="Carrier" evidence="7">
    <location>
        <begin position="1619"/>
        <end position="1694"/>
    </location>
</feature>
<feature type="active site" description="Proton acceptor; for dehydratase activity" evidence="6">
    <location>
        <position position="1323"/>
    </location>
</feature>
<evidence type="ECO:0000259" key="7">
    <source>
        <dbReference type="PROSITE" id="PS50075"/>
    </source>
</evidence>
<dbReference type="InterPro" id="IPR020841">
    <property type="entry name" value="PKS_Beta-ketoAc_synthase_dom"/>
</dbReference>
<gene>
    <name evidence="10" type="ORF">CVT26_008316</name>
</gene>
<dbReference type="Gene3D" id="3.40.50.1820">
    <property type="entry name" value="alpha/beta hydrolase"/>
    <property type="match status" value="1"/>
</dbReference>
<keyword evidence="2" id="KW-0596">Phosphopantetheine</keyword>
<comment type="pathway">
    <text evidence="1">Secondary metabolite biosynthesis.</text>
</comment>
<evidence type="ECO:0000256" key="3">
    <source>
        <dbReference type="ARBA" id="ARBA00022553"/>
    </source>
</evidence>
<dbReference type="SUPFAM" id="SSF52151">
    <property type="entry name" value="FabD/lysophospholipase-like"/>
    <property type="match status" value="2"/>
</dbReference>
<evidence type="ECO:0000313" key="10">
    <source>
        <dbReference type="EMBL" id="PPQ95665.1"/>
    </source>
</evidence>
<dbReference type="InterPro" id="IPR014030">
    <property type="entry name" value="Ketoacyl_synth_N"/>
</dbReference>
<dbReference type="STRING" id="231916.A0A409XY60"/>